<dbReference type="AlphaFoldDB" id="A0A3P7J7R7"/>
<sequence length="171" mass="19491">MKIYISFIDRKKQSLKEGGEYEDSALLLAIAAHYNWINDIITELVQLLPALVSIDEWELASSVQSSVEHFISNALSHRHHIWPQKLHPRDLPGPLYALYTVDDVFAFPNDGGMPGVIVLGKRLWCSLLVLLNFVTKVVLRILQRLLEMEKVPVNGRCAHFYYVKKNFATGC</sequence>
<evidence type="ECO:0000313" key="2">
    <source>
        <dbReference type="EMBL" id="VDM81371.1"/>
    </source>
</evidence>
<dbReference type="InterPro" id="IPR056169">
    <property type="entry name" value="HB_ELP1"/>
</dbReference>
<protein>
    <recommendedName>
        <fullName evidence="1">ELP1 three-helical bundle domain-containing protein</fullName>
    </recommendedName>
</protein>
<organism evidence="2 3">
    <name type="scientific">Strongylus vulgaris</name>
    <name type="common">Blood worm</name>
    <dbReference type="NCBI Taxonomy" id="40348"/>
    <lineage>
        <taxon>Eukaryota</taxon>
        <taxon>Metazoa</taxon>
        <taxon>Ecdysozoa</taxon>
        <taxon>Nematoda</taxon>
        <taxon>Chromadorea</taxon>
        <taxon>Rhabditida</taxon>
        <taxon>Rhabditina</taxon>
        <taxon>Rhabditomorpha</taxon>
        <taxon>Strongyloidea</taxon>
        <taxon>Strongylidae</taxon>
        <taxon>Strongylus</taxon>
    </lineage>
</organism>
<name>A0A3P7J7R7_STRVU</name>
<accession>A0A3P7J7R7</accession>
<proteinExistence type="predicted"/>
<evidence type="ECO:0000313" key="3">
    <source>
        <dbReference type="Proteomes" id="UP000270094"/>
    </source>
</evidence>
<dbReference type="Proteomes" id="UP000270094">
    <property type="component" value="Unassembled WGS sequence"/>
</dbReference>
<dbReference type="EMBL" id="UYYB01112587">
    <property type="protein sequence ID" value="VDM81371.1"/>
    <property type="molecule type" value="Genomic_DNA"/>
</dbReference>
<feature type="domain" description="ELP1 three-helical bundle" evidence="1">
    <location>
        <begin position="9"/>
        <end position="72"/>
    </location>
</feature>
<keyword evidence="3" id="KW-1185">Reference proteome</keyword>
<dbReference type="Pfam" id="PF23936">
    <property type="entry name" value="HB_ELP1"/>
    <property type="match status" value="1"/>
</dbReference>
<gene>
    <name evidence="2" type="ORF">SVUK_LOCUS16369</name>
</gene>
<evidence type="ECO:0000259" key="1">
    <source>
        <dbReference type="Pfam" id="PF23936"/>
    </source>
</evidence>
<reference evidence="2 3" key="1">
    <citation type="submission" date="2018-11" db="EMBL/GenBank/DDBJ databases">
        <authorList>
            <consortium name="Pathogen Informatics"/>
        </authorList>
    </citation>
    <scope>NUCLEOTIDE SEQUENCE [LARGE SCALE GENOMIC DNA]</scope>
</reference>
<dbReference type="OrthoDB" id="40048at2759"/>